<feature type="signal peptide" evidence="6">
    <location>
        <begin position="1"/>
        <end position="26"/>
    </location>
</feature>
<dbReference type="Gene3D" id="3.10.50.40">
    <property type="match status" value="1"/>
</dbReference>
<proteinExistence type="predicted"/>
<feature type="domain" description="PPIase FKBP-type" evidence="7">
    <location>
        <begin position="312"/>
        <end position="398"/>
    </location>
</feature>
<organism evidence="8 9">
    <name type="scientific">Escherichia marmotae</name>
    <dbReference type="NCBI Taxonomy" id="1499973"/>
    <lineage>
        <taxon>Bacteria</taxon>
        <taxon>Pseudomonadati</taxon>
        <taxon>Pseudomonadota</taxon>
        <taxon>Gammaproteobacteria</taxon>
        <taxon>Enterobacterales</taxon>
        <taxon>Enterobacteriaceae</taxon>
        <taxon>Escherichia</taxon>
    </lineage>
</organism>
<dbReference type="EMBL" id="JAHCRT010000021">
    <property type="protein sequence ID" value="MDQ9295683.1"/>
    <property type="molecule type" value="Genomic_DNA"/>
</dbReference>
<feature type="compositionally biased region" description="Basic and acidic residues" evidence="5">
    <location>
        <begin position="45"/>
        <end position="55"/>
    </location>
</feature>
<dbReference type="PROSITE" id="PS50059">
    <property type="entry name" value="FKBP_PPIASE"/>
    <property type="match status" value="1"/>
</dbReference>
<dbReference type="SUPFAM" id="SSF54534">
    <property type="entry name" value="FKBP-like"/>
    <property type="match status" value="1"/>
</dbReference>
<evidence type="ECO:0000256" key="6">
    <source>
        <dbReference type="SAM" id="SignalP"/>
    </source>
</evidence>
<evidence type="ECO:0000313" key="9">
    <source>
        <dbReference type="Proteomes" id="UP001235723"/>
    </source>
</evidence>
<dbReference type="InterPro" id="IPR046357">
    <property type="entry name" value="PPIase_dom_sf"/>
</dbReference>
<feature type="region of interest" description="Disordered" evidence="5">
    <location>
        <begin position="45"/>
        <end position="122"/>
    </location>
</feature>
<dbReference type="Pfam" id="PF01346">
    <property type="entry name" value="FKBP_N"/>
    <property type="match status" value="1"/>
</dbReference>
<evidence type="ECO:0000256" key="3">
    <source>
        <dbReference type="ARBA" id="ARBA00023110"/>
    </source>
</evidence>
<evidence type="ECO:0000256" key="4">
    <source>
        <dbReference type="PROSITE-ProRule" id="PRU00277"/>
    </source>
</evidence>
<dbReference type="InterPro" id="IPR000774">
    <property type="entry name" value="PPIase_FKBP_N"/>
</dbReference>
<dbReference type="Gene3D" id="1.10.287.460">
    <property type="entry name" value="Peptidyl-prolyl cis-trans isomerase, FKBP-type, N-terminal domain"/>
    <property type="match status" value="1"/>
</dbReference>
<protein>
    <recommendedName>
        <fullName evidence="2 4">peptidylprolyl isomerase</fullName>
        <ecNumber evidence="2 4">5.2.1.8</ecNumber>
    </recommendedName>
</protein>
<keyword evidence="9" id="KW-1185">Reference proteome</keyword>
<dbReference type="RefSeq" id="WP_309188610.1">
    <property type="nucleotide sequence ID" value="NZ_JAHCRT010000021.1"/>
</dbReference>
<sequence length="421" mass="47132">MRLRKNILFLTGICYLFFYFCGYAEAAEDDGVPGILRYARTLDKPEAKEGSKKNGGDGITEPGRVSVNGADLKKRLARSEEDIRQLRRENRHLREKMAASERKGGKPDGEMSPGQQRQSLQKMHEQCAEETTRLKQQLSEKEGLLATSDGKKLAEMQSRMIVVEKDNQRLKSSLDDITRQMKLMPVVVPEQLNTPQNQQTYAAGVMMGRDILSLQAVNAFSGQKTDNRILLAGVRDALNHKELLNEMVLQKALRQAEEDIRRARLDTARKWKKDGERWLADFRKQKGVQKDKSGFWYRIDYAGDGELINGDDTVVDIVVVEKLTNGTVVEDMDARGAVISQPLNEYPPLFRAALHLLRNHGTVTVVAPSELAYGDEGYPSGIPPGATMIYTIRVESVKDMHVGDSGVVRAISSEKTKGTLK</sequence>
<dbReference type="InterPro" id="IPR001179">
    <property type="entry name" value="PPIase_FKBP_dom"/>
</dbReference>
<reference evidence="8 9" key="1">
    <citation type="submission" date="2021-05" db="EMBL/GenBank/DDBJ databases">
        <title>Genome sequence of E. marmotae isolates.</title>
        <authorList>
            <person name="Binsker U."/>
            <person name="Hammerl J.A."/>
        </authorList>
    </citation>
    <scope>NUCLEOTIDE SEQUENCE [LARGE SCALE GENOMIC DNA]</scope>
    <source>
        <strain evidence="8 9">21-MO00586</strain>
    </source>
</reference>
<keyword evidence="4 8" id="KW-0413">Isomerase</keyword>
<evidence type="ECO:0000256" key="5">
    <source>
        <dbReference type="SAM" id="MobiDB-lite"/>
    </source>
</evidence>
<comment type="caution">
    <text evidence="8">The sequence shown here is derived from an EMBL/GenBank/DDBJ whole genome shotgun (WGS) entry which is preliminary data.</text>
</comment>
<dbReference type="EC" id="5.2.1.8" evidence="2 4"/>
<name>A0ABU1C4W2_9ESCH</name>
<evidence type="ECO:0000256" key="2">
    <source>
        <dbReference type="ARBA" id="ARBA00013194"/>
    </source>
</evidence>
<dbReference type="Proteomes" id="UP001235723">
    <property type="component" value="Unassembled WGS sequence"/>
</dbReference>
<keyword evidence="3 4" id="KW-0697">Rotamase</keyword>
<feature type="compositionally biased region" description="Basic and acidic residues" evidence="5">
    <location>
        <begin position="71"/>
        <end position="88"/>
    </location>
</feature>
<dbReference type="GO" id="GO:0003755">
    <property type="term" value="F:peptidyl-prolyl cis-trans isomerase activity"/>
    <property type="evidence" value="ECO:0007669"/>
    <property type="project" value="UniProtKB-EC"/>
</dbReference>
<keyword evidence="6" id="KW-0732">Signal</keyword>
<feature type="chain" id="PRO_5046470998" description="peptidylprolyl isomerase" evidence="6">
    <location>
        <begin position="27"/>
        <end position="421"/>
    </location>
</feature>
<feature type="compositionally biased region" description="Basic and acidic residues" evidence="5">
    <location>
        <begin position="95"/>
        <end position="109"/>
    </location>
</feature>
<comment type="catalytic activity">
    <reaction evidence="1 4">
        <text>[protein]-peptidylproline (omega=180) = [protein]-peptidylproline (omega=0)</text>
        <dbReference type="Rhea" id="RHEA:16237"/>
        <dbReference type="Rhea" id="RHEA-COMP:10747"/>
        <dbReference type="Rhea" id="RHEA-COMP:10748"/>
        <dbReference type="ChEBI" id="CHEBI:83833"/>
        <dbReference type="ChEBI" id="CHEBI:83834"/>
        <dbReference type="EC" id="5.2.1.8"/>
    </reaction>
</comment>
<accession>A0ABU1C4W2</accession>
<evidence type="ECO:0000313" key="8">
    <source>
        <dbReference type="EMBL" id="MDQ9295683.1"/>
    </source>
</evidence>
<gene>
    <name evidence="8" type="ORF">KJE03_19810</name>
</gene>
<evidence type="ECO:0000256" key="1">
    <source>
        <dbReference type="ARBA" id="ARBA00000971"/>
    </source>
</evidence>
<dbReference type="InterPro" id="IPR036944">
    <property type="entry name" value="PPIase_FKBP_N_sf"/>
</dbReference>
<dbReference type="Pfam" id="PF00254">
    <property type="entry name" value="FKBP_C"/>
    <property type="match status" value="1"/>
</dbReference>
<evidence type="ECO:0000259" key="7">
    <source>
        <dbReference type="PROSITE" id="PS50059"/>
    </source>
</evidence>